<dbReference type="AlphaFoldDB" id="A0A9X2TUS8"/>
<evidence type="ECO:0000256" key="1">
    <source>
        <dbReference type="ARBA" id="ARBA00004651"/>
    </source>
</evidence>
<dbReference type="PANTHER" id="PTHR22926">
    <property type="entry name" value="PHOSPHO-N-ACETYLMURAMOYL-PENTAPEPTIDE-TRANSFERASE"/>
    <property type="match status" value="1"/>
</dbReference>
<keyword evidence="6 8" id="KW-0472">Membrane</keyword>
<dbReference type="Pfam" id="PF13727">
    <property type="entry name" value="CoA_binding_3"/>
    <property type="match status" value="1"/>
</dbReference>
<evidence type="ECO:0000256" key="2">
    <source>
        <dbReference type="ARBA" id="ARBA00022475"/>
    </source>
</evidence>
<dbReference type="Gene3D" id="3.40.50.720">
    <property type="entry name" value="NAD(P)-binding Rossmann-like Domain"/>
    <property type="match status" value="1"/>
</dbReference>
<comment type="subcellular location">
    <subcellularLocation>
        <location evidence="1">Cell membrane</location>
        <topology evidence="1">Multi-pass membrane protein</topology>
    </subcellularLocation>
</comment>
<organism evidence="9 10">
    <name type="scientific">Salinibacter ruber</name>
    <dbReference type="NCBI Taxonomy" id="146919"/>
    <lineage>
        <taxon>Bacteria</taxon>
        <taxon>Pseudomonadati</taxon>
        <taxon>Rhodothermota</taxon>
        <taxon>Rhodothermia</taxon>
        <taxon>Rhodothermales</taxon>
        <taxon>Salinibacteraceae</taxon>
        <taxon>Salinibacter</taxon>
    </lineage>
</organism>
<reference evidence="9" key="1">
    <citation type="submission" date="2022-08" db="EMBL/GenBank/DDBJ databases">
        <title>Genomic Encyclopedia of Type Strains, Phase V (KMG-V): Genome sequencing to study the core and pangenomes of soil and plant-associated prokaryotes.</title>
        <authorList>
            <person name="Whitman W."/>
        </authorList>
    </citation>
    <scope>NUCLEOTIDE SEQUENCE</scope>
    <source>
        <strain evidence="9">SP2017</strain>
    </source>
</reference>
<dbReference type="GO" id="GO:0071555">
    <property type="term" value="P:cell wall organization"/>
    <property type="evidence" value="ECO:0007669"/>
    <property type="project" value="TreeGrafter"/>
</dbReference>
<dbReference type="GO" id="GO:0044038">
    <property type="term" value="P:cell wall macromolecule biosynthetic process"/>
    <property type="evidence" value="ECO:0007669"/>
    <property type="project" value="TreeGrafter"/>
</dbReference>
<protein>
    <submittedName>
        <fullName evidence="9">UDP-GlcNAc:undecaprenyl-phosphate GlcNAc-1-phosphate transferase</fullName>
        <ecNumber evidence="9">2.7.8.33</ecNumber>
    </submittedName>
</protein>
<dbReference type="GO" id="GO:0005886">
    <property type="term" value="C:plasma membrane"/>
    <property type="evidence" value="ECO:0007669"/>
    <property type="project" value="UniProtKB-SubCell"/>
</dbReference>
<evidence type="ECO:0000256" key="5">
    <source>
        <dbReference type="ARBA" id="ARBA00022989"/>
    </source>
</evidence>
<evidence type="ECO:0000256" key="3">
    <source>
        <dbReference type="ARBA" id="ARBA00022679"/>
    </source>
</evidence>
<keyword evidence="7" id="KW-0460">Magnesium</keyword>
<feature type="binding site" evidence="7">
    <location>
        <position position="161"/>
    </location>
    <ligand>
        <name>Mg(2+)</name>
        <dbReference type="ChEBI" id="CHEBI:18420"/>
    </ligand>
</feature>
<keyword evidence="3 9" id="KW-0808">Transferase</keyword>
<dbReference type="InterPro" id="IPR000715">
    <property type="entry name" value="Glycosyl_transferase_4"/>
</dbReference>
<comment type="cofactor">
    <cofactor evidence="7">
        <name>Mg(2+)</name>
        <dbReference type="ChEBI" id="CHEBI:18420"/>
    </cofactor>
</comment>
<dbReference type="SUPFAM" id="SSF53335">
    <property type="entry name" value="S-adenosyl-L-methionine-dependent methyltransferases"/>
    <property type="match status" value="1"/>
</dbReference>
<dbReference type="PANTHER" id="PTHR22926:SF3">
    <property type="entry name" value="UNDECAPRENYL-PHOSPHATE ALPHA-N-ACETYLGLUCOSAMINYL 1-PHOSPHATE TRANSFERASE"/>
    <property type="match status" value="1"/>
</dbReference>
<dbReference type="RefSeq" id="WP_259057882.1">
    <property type="nucleotide sequence ID" value="NZ_JANTZA010000019.1"/>
</dbReference>
<feature type="transmembrane region" description="Helical" evidence="8">
    <location>
        <begin position="298"/>
        <end position="318"/>
    </location>
</feature>
<dbReference type="Pfam" id="PF00953">
    <property type="entry name" value="Glycos_transf_4"/>
    <property type="match status" value="1"/>
</dbReference>
<feature type="transmembrane region" description="Helical" evidence="8">
    <location>
        <begin position="479"/>
        <end position="497"/>
    </location>
</feature>
<dbReference type="EC" id="2.7.8.33" evidence="9"/>
<feature type="transmembrane region" description="Helical" evidence="8">
    <location>
        <begin position="381"/>
        <end position="401"/>
    </location>
</feature>
<proteinExistence type="predicted"/>
<feature type="transmembrane region" description="Helical" evidence="8">
    <location>
        <begin position="421"/>
        <end position="439"/>
    </location>
</feature>
<evidence type="ECO:0000256" key="4">
    <source>
        <dbReference type="ARBA" id="ARBA00022692"/>
    </source>
</evidence>
<dbReference type="GO" id="GO:0046872">
    <property type="term" value="F:metal ion binding"/>
    <property type="evidence" value="ECO:0007669"/>
    <property type="project" value="UniProtKB-KW"/>
</dbReference>
<feature type="transmembrane region" description="Helical" evidence="8">
    <location>
        <begin position="143"/>
        <end position="162"/>
    </location>
</feature>
<feature type="transmembrane region" description="Helical" evidence="8">
    <location>
        <begin position="56"/>
        <end position="78"/>
    </location>
</feature>
<dbReference type="PROSITE" id="PS01348">
    <property type="entry name" value="MRAY_2"/>
    <property type="match status" value="1"/>
</dbReference>
<keyword evidence="5 8" id="KW-1133">Transmembrane helix</keyword>
<feature type="binding site" evidence="7">
    <location>
        <position position="221"/>
    </location>
    <ligand>
        <name>Mg(2+)</name>
        <dbReference type="ChEBI" id="CHEBI:18420"/>
    </ligand>
</feature>
<dbReference type="InterPro" id="IPR029063">
    <property type="entry name" value="SAM-dependent_MTases_sf"/>
</dbReference>
<evidence type="ECO:0000256" key="6">
    <source>
        <dbReference type="ARBA" id="ARBA00023136"/>
    </source>
</evidence>
<dbReference type="EMBL" id="JANUBB010000027">
    <property type="protein sequence ID" value="MCS3953423.1"/>
    <property type="molecule type" value="Genomic_DNA"/>
</dbReference>
<feature type="transmembrane region" description="Helical" evidence="8">
    <location>
        <begin position="15"/>
        <end position="36"/>
    </location>
</feature>
<evidence type="ECO:0000313" key="10">
    <source>
        <dbReference type="Proteomes" id="UP001155010"/>
    </source>
</evidence>
<dbReference type="GO" id="GO:0009103">
    <property type="term" value="P:lipopolysaccharide biosynthetic process"/>
    <property type="evidence" value="ECO:0007669"/>
    <property type="project" value="TreeGrafter"/>
</dbReference>
<dbReference type="Proteomes" id="UP001155010">
    <property type="component" value="Unassembled WGS sequence"/>
</dbReference>
<evidence type="ECO:0000313" key="9">
    <source>
        <dbReference type="EMBL" id="MCS3953423.1"/>
    </source>
</evidence>
<keyword evidence="4 8" id="KW-0812">Transmembrane</keyword>
<accession>A0A9X2TUS8</accession>
<dbReference type="InterPro" id="IPR018480">
    <property type="entry name" value="PNAcMuramoyl-5peptid_Trfase_CS"/>
</dbReference>
<evidence type="ECO:0000256" key="8">
    <source>
        <dbReference type="SAM" id="Phobius"/>
    </source>
</evidence>
<feature type="transmembrane region" description="Helical" evidence="8">
    <location>
        <begin position="193"/>
        <end position="210"/>
    </location>
</feature>
<dbReference type="CDD" id="cd06853">
    <property type="entry name" value="GT_WecA_like"/>
    <property type="match status" value="1"/>
</dbReference>
<name>A0A9X2TUS8_9BACT</name>
<keyword evidence="2" id="KW-1003">Cell membrane</keyword>
<sequence length="631" mass="65190">MSDVFLLLSAAHAEIWVSGGIAVLTTLAFTPLVAHVARAYGLIDRPSSGRWHDRPVALLGGIAIATAIGAGILGASVLGAGVLTGNEVSYPWPVWAGAGLLFVLGMSDDLLDARPEAKVLVQVVATAAVLQGGYEFWRGGPGWASVPLTFLWVIGVTNAFNLIDGIDGLAASVAAITGSTLLLMGLAVGHVGLAIVMAAVMGAAVGFLAYNAPPASVFMGDCGSLPLGYLLAVGALDVQGGGGPVVGTLAPIAVLAVPIFDTTFVTATRLIRGQPVAEGGTDHVHHRLIRLGASEKQVLTVLAVASAGFGGLALSALWMSASLVVASAALCLVMAGVLGAYLATIPEGERAEAPTSPSSTTERITERIGALMRRFFGGVSWKSVAGVLADLLVVSAAFIIALHLRHGGTPPSEWTILMERALPGIVTAKLLIFHAFGLYDGIWRHAGTPEIARLAGASIVASLVVGTGLSVVAELQAEAISVFILDGLVTTIGIGGSRFAFRALRQYVVSHQGKGRKVLLYGSGASSILAVRYLRQRSGPDRTVVGMLDDDPSRHGHRLQGTEVLGSLSDLPRLCSAHDVKEVIVPVSAVSKETRRRVLGQSRAAGVECKYFSAELQAPTEGEPKSTFGCP</sequence>
<keyword evidence="7" id="KW-0479">Metal-binding</keyword>
<evidence type="ECO:0000256" key="7">
    <source>
        <dbReference type="PIRSR" id="PIRSR600715-1"/>
    </source>
</evidence>
<dbReference type="GO" id="GO:0036380">
    <property type="term" value="F:UDP-N-acetylglucosamine-undecaprenyl-phosphate N-acetylglucosaminephosphotransferase activity"/>
    <property type="evidence" value="ECO:0007669"/>
    <property type="project" value="UniProtKB-EC"/>
</dbReference>
<comment type="caution">
    <text evidence="9">The sequence shown here is derived from an EMBL/GenBank/DDBJ whole genome shotgun (WGS) entry which is preliminary data.</text>
</comment>
<feature type="transmembrane region" description="Helical" evidence="8">
    <location>
        <begin position="451"/>
        <end position="473"/>
    </location>
</feature>
<gene>
    <name evidence="9" type="ORF">GGP83_003398</name>
</gene>
<feature type="transmembrane region" description="Helical" evidence="8">
    <location>
        <begin position="324"/>
        <end position="343"/>
    </location>
</feature>